<dbReference type="VEuPathDB" id="TriTrypDB:BSAL_92460"/>
<evidence type="ECO:0000256" key="1">
    <source>
        <dbReference type="ARBA" id="ARBA00023054"/>
    </source>
</evidence>
<organism evidence="3 4">
    <name type="scientific">Bodo saltans</name>
    <name type="common">Flagellated protozoan</name>
    <dbReference type="NCBI Taxonomy" id="75058"/>
    <lineage>
        <taxon>Eukaryota</taxon>
        <taxon>Discoba</taxon>
        <taxon>Euglenozoa</taxon>
        <taxon>Kinetoplastea</taxon>
        <taxon>Metakinetoplastina</taxon>
        <taxon>Eubodonida</taxon>
        <taxon>Bodonidae</taxon>
        <taxon>Bodo</taxon>
    </lineage>
</organism>
<name>A0A0S4J4A8_BODSA</name>
<keyword evidence="1 2" id="KW-0175">Coiled coil</keyword>
<keyword evidence="4" id="KW-1185">Reference proteome</keyword>
<proteinExistence type="predicted"/>
<dbReference type="AlphaFoldDB" id="A0A0S4J4A8"/>
<dbReference type="PANTHER" id="PTHR23160">
    <property type="entry name" value="SYNAPTONEMAL COMPLEX PROTEIN-RELATED"/>
    <property type="match status" value="1"/>
</dbReference>
<gene>
    <name evidence="3" type="ORF">BSAL_92460</name>
</gene>
<evidence type="ECO:0000313" key="4">
    <source>
        <dbReference type="Proteomes" id="UP000051952"/>
    </source>
</evidence>
<accession>A0A0S4J4A8</accession>
<feature type="coiled-coil region" evidence="2">
    <location>
        <begin position="179"/>
        <end position="285"/>
    </location>
</feature>
<reference evidence="4" key="1">
    <citation type="submission" date="2015-09" db="EMBL/GenBank/DDBJ databases">
        <authorList>
            <consortium name="Pathogen Informatics"/>
        </authorList>
    </citation>
    <scope>NUCLEOTIDE SEQUENCE [LARGE SCALE GENOMIC DNA]</scope>
    <source>
        <strain evidence="4">Lake Konstanz</strain>
    </source>
</reference>
<sequence length="740" mass="81822">MPAKRNSVGPTATTPRSLAPSASIALAPLDLVDENSLTHNSSFIARHASPSMSFADLIRARESQQKKLRGELEAQNQALRDRLGLISNTLSTSPSGAVFGGGGNGSDWGSPPQHNDDPYHQLKSREFTNDGDGTPTLGPVMSASFSNVATSQQLMDVINFVADMKDSVRRAQESDTVLLQALRQRVEEQERRYEERLSVLEARLAGEERAHEILREEQSEQIETLTSAIDELKTNSEAALHERCTVIENGLSNHQLSLQTFAASTEGSEERLQSLEASLATLQRNQTRDEIHLHTLSESVERDRSLMSALKDETIHQRKEQLDQIFKSASTQLEYCEKQMSRLQEATHAAQEDMERIVGERISQVEETLRDHVFDLMGTSRDTLEAQIEGSIRRMNILGEQVTAEAQATRGRADDELRELKDLYRAEVNTTLEEVVQRAKQLENDRRAEFPVADVDRVNLMIHELEGAAALLEGFAKNTVLLAQNDQTAGGRACLLTPRVDALEHIIEVLQEKVDEQSMSSAKRAMFSVDVQTGPLSRDNGPSWSDEDKIRRSVDRHLKSELELAAADHSAMKARTETALTILAAASSSSSTSLQRPHQTRHDDDVLLSHISPPRSVTPGSWSRGASPRVGGVSVGAPLPLPSSGVTHIAGDGPHYDAVQMHPPSSSHARLLAEVVSERQKKEATVDKIQQILREIQTKFHELSVREPLQRSLHTNIIEGGGGRRSKHNCGARRWACRLV</sequence>
<dbReference type="OMA" id="DETIHQR"/>
<evidence type="ECO:0000256" key="2">
    <source>
        <dbReference type="SAM" id="Coils"/>
    </source>
</evidence>
<protein>
    <submittedName>
        <fullName evidence="3">Uncharacterized protein</fullName>
    </submittedName>
</protein>
<evidence type="ECO:0000313" key="3">
    <source>
        <dbReference type="EMBL" id="CUG86305.1"/>
    </source>
</evidence>
<dbReference type="EMBL" id="CYKH01001274">
    <property type="protein sequence ID" value="CUG86305.1"/>
    <property type="molecule type" value="Genomic_DNA"/>
</dbReference>
<dbReference type="PANTHER" id="PTHR23160:SF19">
    <property type="entry name" value="MYOSIN HEAVY CHAIN-RELATED PROTEIN"/>
    <property type="match status" value="1"/>
</dbReference>
<dbReference type="Proteomes" id="UP000051952">
    <property type="component" value="Unassembled WGS sequence"/>
</dbReference>